<protein>
    <submittedName>
        <fullName evidence="2">DUF748 domain-containing protein</fullName>
    </submittedName>
</protein>
<accession>A0A425Y7W2</accession>
<dbReference type="EMBL" id="QQWG01000001">
    <property type="protein sequence ID" value="RRG24528.1"/>
    <property type="molecule type" value="Genomic_DNA"/>
</dbReference>
<reference evidence="2 3" key="1">
    <citation type="submission" date="2018-07" db="EMBL/GenBank/DDBJ databases">
        <title>Draft genome sequence of Ancylomarina sp. M1P.</title>
        <authorList>
            <person name="Yadav S."/>
            <person name="Villanueva L."/>
            <person name="Damste J.S.S."/>
        </authorList>
    </citation>
    <scope>NUCLEOTIDE SEQUENCE [LARGE SCALE GENOMIC DNA]</scope>
    <source>
        <strain evidence="2 3">M1P</strain>
    </source>
</reference>
<dbReference type="PANTHER" id="PTHR30441:SF8">
    <property type="entry name" value="DUF748 DOMAIN-CONTAINING PROTEIN"/>
    <property type="match status" value="1"/>
</dbReference>
<evidence type="ECO:0000313" key="3">
    <source>
        <dbReference type="Proteomes" id="UP000285794"/>
    </source>
</evidence>
<dbReference type="AlphaFoldDB" id="A0A425Y7W2"/>
<dbReference type="InterPro" id="IPR052894">
    <property type="entry name" value="AsmA-related"/>
</dbReference>
<sequence length="729" mass="82508">MKYNLSKGKKILIAILSFLFILFFFLSTMVKYWVVKNSEELVGRKLEISELHFNYAQIALRIKGFNLFEADKTRSFVAFNELYVNYSPWNLLVGEYACSEIYLDGLDVKIIRDSLGFNFDSMIPVQDSIVEEPTEKKDLKFSIKNINFKNGNFRYTDVLKKNTIEFEKMDLELPLIAWNNEKSEMGVEFAMGNKGKVRVNADVDHAKNLYAVDLAMQAIDLDPIKAYLADYINISSISGQLNTSIQLKGNMDKPMDLIVSGQTNLVNFEMKDADKKKLFAAKTVDVDLDSLNIGTSYFEIGAIHIDSPEIYASLDSASTNFERLLSPMMQADSLAVDTITTQIDTVSNLFYQVKSITVTNGLMNFKDNTLNRPFVYDLKAIDIKMGTLSEKADSIPLSYSMNLHGSGRSSGEGIFSLKDLMSVSFKTHVENLEMMSFSPYTEFYIARPITQGEFNYKTSIEMTNSKLKNENNIRISELDFGDKTEDQNTIKAPVRLALYLLKDKNDLIAFDLPVSGNPSSPDFRLGKIIWKTLMNFLIKTASQPFNILGNLAGGNPESIKTIPFHFLQDSLDAVQMKNLTRIATILSKKKELSFSFIQQTNLQKEKELLAIKNSVKNYCNANDMTYPVVSDDQIPAWALANLDFINYLKSIGNFDNAESLEASCIKLIGENELNQQFTSLLNARNIALQAYMRDSLQLEPTSFKVKTADLRNMPEQLKSPNYRVEVSLK</sequence>
<name>A0A425Y7W2_9BACT</name>
<feature type="transmembrane region" description="Helical" evidence="1">
    <location>
        <begin position="12"/>
        <end position="34"/>
    </location>
</feature>
<evidence type="ECO:0000256" key="1">
    <source>
        <dbReference type="SAM" id="Phobius"/>
    </source>
</evidence>
<dbReference type="InterPro" id="IPR008023">
    <property type="entry name" value="DUF748"/>
</dbReference>
<dbReference type="Proteomes" id="UP000285794">
    <property type="component" value="Unassembled WGS sequence"/>
</dbReference>
<dbReference type="GO" id="GO:0005886">
    <property type="term" value="C:plasma membrane"/>
    <property type="evidence" value="ECO:0007669"/>
    <property type="project" value="TreeGrafter"/>
</dbReference>
<proteinExistence type="predicted"/>
<dbReference type="PANTHER" id="PTHR30441">
    <property type="entry name" value="DUF748 DOMAIN-CONTAINING PROTEIN"/>
    <property type="match status" value="1"/>
</dbReference>
<dbReference type="RefSeq" id="WP_125028840.1">
    <property type="nucleotide sequence ID" value="NZ_JAPXVP010000001.1"/>
</dbReference>
<keyword evidence="1" id="KW-0812">Transmembrane</keyword>
<keyword evidence="1" id="KW-1133">Transmembrane helix</keyword>
<gene>
    <name evidence="2" type="ORF">DWB61_00480</name>
</gene>
<dbReference type="GO" id="GO:0090313">
    <property type="term" value="P:regulation of protein targeting to membrane"/>
    <property type="evidence" value="ECO:0007669"/>
    <property type="project" value="TreeGrafter"/>
</dbReference>
<keyword evidence="1" id="KW-0472">Membrane</keyword>
<keyword evidence="3" id="KW-1185">Reference proteome</keyword>
<dbReference type="OrthoDB" id="9806239at2"/>
<evidence type="ECO:0000313" key="2">
    <source>
        <dbReference type="EMBL" id="RRG24528.1"/>
    </source>
</evidence>
<dbReference type="Pfam" id="PF05359">
    <property type="entry name" value="DUF748"/>
    <property type="match status" value="1"/>
</dbReference>
<comment type="caution">
    <text evidence="2">The sequence shown here is derived from an EMBL/GenBank/DDBJ whole genome shotgun (WGS) entry which is preliminary data.</text>
</comment>
<organism evidence="2 3">
    <name type="scientific">Ancylomarina euxinus</name>
    <dbReference type="NCBI Taxonomy" id="2283627"/>
    <lineage>
        <taxon>Bacteria</taxon>
        <taxon>Pseudomonadati</taxon>
        <taxon>Bacteroidota</taxon>
        <taxon>Bacteroidia</taxon>
        <taxon>Marinilabiliales</taxon>
        <taxon>Marinifilaceae</taxon>
        <taxon>Ancylomarina</taxon>
    </lineage>
</organism>